<dbReference type="EMBL" id="AP013066">
    <property type="protein sequence ID" value="BAN34310.1"/>
    <property type="molecule type" value="Genomic_DNA"/>
</dbReference>
<accession>S6A9L3</accession>
<feature type="transmembrane region" description="Helical" evidence="1">
    <location>
        <begin position="51"/>
        <end position="73"/>
    </location>
</feature>
<dbReference type="Gene3D" id="1.20.210.10">
    <property type="entry name" value="Cytochrome c oxidase-like, subunit I domain"/>
    <property type="match status" value="1"/>
</dbReference>
<keyword evidence="1" id="KW-1133">Transmembrane helix</keyword>
<evidence type="ECO:0000313" key="2">
    <source>
        <dbReference type="EMBL" id="BAN34310.1"/>
    </source>
</evidence>
<name>S6A9L3_SULDS</name>
<dbReference type="InterPro" id="IPR036927">
    <property type="entry name" value="Cyt_c_oxase-like_su1_sf"/>
</dbReference>
<dbReference type="STRING" id="1163617.SCD_n00461"/>
<keyword evidence="3" id="KW-1185">Reference proteome</keyword>
<feature type="transmembrane region" description="Helical" evidence="1">
    <location>
        <begin position="151"/>
        <end position="170"/>
    </location>
</feature>
<feature type="transmembrane region" description="Helical" evidence="1">
    <location>
        <begin position="252"/>
        <end position="276"/>
    </location>
</feature>
<feature type="transmembrane region" description="Helical" evidence="1">
    <location>
        <begin position="288"/>
        <end position="309"/>
    </location>
</feature>
<keyword evidence="1" id="KW-0812">Transmembrane</keyword>
<feature type="transmembrane region" description="Helical" evidence="1">
    <location>
        <begin position="378"/>
        <end position="397"/>
    </location>
</feature>
<feature type="transmembrane region" description="Helical" evidence="1">
    <location>
        <begin position="403"/>
        <end position="423"/>
    </location>
</feature>
<evidence type="ECO:0008006" key="4">
    <source>
        <dbReference type="Google" id="ProtNLM"/>
    </source>
</evidence>
<sequence>MKLEASLSFSQAPPILVPFRFFLSAPLFGLLAALLALWYGPSLMESRWQPAVLALTHMMTLGFLGMAMVGAMMQMLPVVAGSPVAHPVGVARTVHVLLVPGVLLLAGGFLFGVNWPMRIAMVLLGSGFTVFAVAVGLSLKRASAANPTVVGMRYAVGALVVTVSLGLTLASNYGWDWWLIERVRLTNLHLTWGLLGWVGLLVAGVSYQVVPMFQLTPSYPKLLTRWLTTALFVLLLLLSVAYWLPVRAQDKVMLAAGLAVASIFTVFAIVTLRLQLRRRRKQSDVTLLFWRFGMSCLLLALVLGVAGQVMPVLDGMQGDNIALAFLFIAGFAVSVVNGMLYKIVPFLIWFHLQSLLMGVVRVPNMKLIMPEVGMRRQMWLHFAAVPALALSVIWPPLIYPAALLFGASMVLLEVNLLNAFRIYQQNAKLAPKGDSSST</sequence>
<reference evidence="2 3" key="1">
    <citation type="journal article" date="2012" name="Appl. Environ. Microbiol.">
        <title>Draft genome sequence of a psychrotolerant sulfur-oxidizing bacterium, Sulfuricella denitrificans skB26, and proteomic insights into cold adaptation.</title>
        <authorList>
            <person name="Watanabe T."/>
            <person name="Kojima H."/>
            <person name="Fukui M."/>
        </authorList>
    </citation>
    <scope>NUCLEOTIDE SEQUENCE [LARGE SCALE GENOMIC DNA]</scope>
    <source>
        <strain evidence="3">skB26</strain>
    </source>
</reference>
<gene>
    <name evidence="2" type="ORF">SCD_n00461</name>
</gene>
<keyword evidence="1" id="KW-0472">Membrane</keyword>
<evidence type="ECO:0000313" key="3">
    <source>
        <dbReference type="Proteomes" id="UP000015559"/>
    </source>
</evidence>
<dbReference type="HOGENOM" id="CLU_034656_1_0_4"/>
<feature type="transmembrane region" description="Helical" evidence="1">
    <location>
        <begin position="321"/>
        <end position="341"/>
    </location>
</feature>
<feature type="transmembrane region" description="Helical" evidence="1">
    <location>
        <begin position="21"/>
        <end position="39"/>
    </location>
</feature>
<dbReference type="OrthoDB" id="5295665at2"/>
<dbReference type="RefSeq" id="WP_009206744.1">
    <property type="nucleotide sequence ID" value="NC_022357.1"/>
</dbReference>
<proteinExistence type="predicted"/>
<feature type="transmembrane region" description="Helical" evidence="1">
    <location>
        <begin position="94"/>
        <end position="113"/>
    </location>
</feature>
<evidence type="ECO:0000256" key="1">
    <source>
        <dbReference type="SAM" id="Phobius"/>
    </source>
</evidence>
<protein>
    <recommendedName>
        <fullName evidence="4">Transmembrane protein</fullName>
    </recommendedName>
</protein>
<dbReference type="AlphaFoldDB" id="S6A9L3"/>
<organism evidence="2 3">
    <name type="scientific">Sulfuricella denitrificans (strain DSM 22764 / NBRC 105220 / skB26)</name>
    <dbReference type="NCBI Taxonomy" id="1163617"/>
    <lineage>
        <taxon>Bacteria</taxon>
        <taxon>Pseudomonadati</taxon>
        <taxon>Pseudomonadota</taxon>
        <taxon>Betaproteobacteria</taxon>
        <taxon>Nitrosomonadales</taxon>
        <taxon>Sulfuricellaceae</taxon>
        <taxon>Sulfuricella</taxon>
    </lineage>
</organism>
<feature type="transmembrane region" description="Helical" evidence="1">
    <location>
        <begin position="119"/>
        <end position="139"/>
    </location>
</feature>
<dbReference type="Proteomes" id="UP000015559">
    <property type="component" value="Chromosome"/>
</dbReference>
<dbReference type="eggNOG" id="COG3278">
    <property type="taxonomic scope" value="Bacteria"/>
</dbReference>
<dbReference type="KEGG" id="sdr:SCD_n00461"/>
<feature type="transmembrane region" description="Helical" evidence="1">
    <location>
        <begin position="222"/>
        <end position="246"/>
    </location>
</feature>
<feature type="transmembrane region" description="Helical" evidence="1">
    <location>
        <begin position="190"/>
        <end position="210"/>
    </location>
</feature>